<protein>
    <submittedName>
        <fullName evidence="3">Glycosyltransferase involved in cell wall biosynthesis</fullName>
    </submittedName>
</protein>
<dbReference type="RefSeq" id="WP_116612324.1">
    <property type="nucleotide sequence ID" value="NZ_QEOB01000011.1"/>
</dbReference>
<dbReference type="InterPro" id="IPR028098">
    <property type="entry name" value="Glyco_trans_4-like_N"/>
</dbReference>
<feature type="domain" description="Glycosyltransferase subfamily 4-like N-terminal" evidence="2">
    <location>
        <begin position="15"/>
        <end position="160"/>
    </location>
</feature>
<dbReference type="PANTHER" id="PTHR12526:SF638">
    <property type="entry name" value="SPORE COAT PROTEIN SA"/>
    <property type="match status" value="1"/>
</dbReference>
<proteinExistence type="predicted"/>
<comment type="caution">
    <text evidence="3">The sequence shown here is derived from an EMBL/GenBank/DDBJ whole genome shotgun (WGS) entry which is preliminary data.</text>
</comment>
<dbReference type="Pfam" id="PF00534">
    <property type="entry name" value="Glycos_transf_1"/>
    <property type="match status" value="1"/>
</dbReference>
<name>A0ABX5KMJ4_9BURK</name>
<dbReference type="CDD" id="cd03801">
    <property type="entry name" value="GT4_PimA-like"/>
    <property type="match status" value="1"/>
</dbReference>
<sequence length="372" mass="40580">MKVLSILHSESSRGWGGQEVRTLKEMIALRALGHHIELVCPSDAVLGTRARAEGFAVHHARIRSGFDVRSMFQIRSILVRGRFDILNTHSGHDSLVAGMAGRLAGTPLIVRTRHLALPITSLATYNRFPHRVVAVSRYVRDYLISAGVHEGRVETIYDGIVKPEPLAHTTLRDELGLGPDAVIAGIVAILRGKKGHDELIAAVRPLMNERPHLHVVIVGDGAEFGRLQAMIAGLGLAHRIHMLGFRKDVNNILRSCDLFVLPTHQEALGQAFIEAMAVGLPVIGTRVDGVPELIDDGVNGLLVPAKDVEALRDAIARLVDDATLRQRFGAAGLVKTDGQFTVENMANETVDFYRRGLEAQRLSPARWRGAAT</sequence>
<dbReference type="EMBL" id="QEOB01000011">
    <property type="protein sequence ID" value="PVX81285.1"/>
    <property type="molecule type" value="Genomic_DNA"/>
</dbReference>
<organism evidence="3 4">
    <name type="scientific">Paraburkholderia unamae</name>
    <dbReference type="NCBI Taxonomy" id="219649"/>
    <lineage>
        <taxon>Bacteria</taxon>
        <taxon>Pseudomonadati</taxon>
        <taxon>Pseudomonadota</taxon>
        <taxon>Betaproteobacteria</taxon>
        <taxon>Burkholderiales</taxon>
        <taxon>Burkholderiaceae</taxon>
        <taxon>Paraburkholderia</taxon>
    </lineage>
</organism>
<dbReference type="PANTHER" id="PTHR12526">
    <property type="entry name" value="GLYCOSYLTRANSFERASE"/>
    <property type="match status" value="1"/>
</dbReference>
<dbReference type="Proteomes" id="UP000245712">
    <property type="component" value="Unassembled WGS sequence"/>
</dbReference>
<gene>
    <name evidence="3" type="ORF">C7402_111187</name>
</gene>
<evidence type="ECO:0000259" key="2">
    <source>
        <dbReference type="Pfam" id="PF13439"/>
    </source>
</evidence>
<evidence type="ECO:0000313" key="3">
    <source>
        <dbReference type="EMBL" id="PVX81285.1"/>
    </source>
</evidence>
<keyword evidence="4" id="KW-1185">Reference proteome</keyword>
<reference evidence="3 4" key="1">
    <citation type="submission" date="2018-05" db="EMBL/GenBank/DDBJ databases">
        <title>Genomic Encyclopedia of Type Strains, Phase IV (KMG-V): Genome sequencing to study the core and pangenomes of soil and plant-associated prokaryotes.</title>
        <authorList>
            <person name="Whitman W."/>
        </authorList>
    </citation>
    <scope>NUCLEOTIDE SEQUENCE [LARGE SCALE GENOMIC DNA]</scope>
    <source>
        <strain evidence="3 4">SCZa-39</strain>
    </source>
</reference>
<dbReference type="SUPFAM" id="SSF53756">
    <property type="entry name" value="UDP-Glycosyltransferase/glycogen phosphorylase"/>
    <property type="match status" value="1"/>
</dbReference>
<feature type="domain" description="Glycosyl transferase family 1" evidence="1">
    <location>
        <begin position="171"/>
        <end position="332"/>
    </location>
</feature>
<dbReference type="InterPro" id="IPR001296">
    <property type="entry name" value="Glyco_trans_1"/>
</dbReference>
<accession>A0ABX5KMJ4</accession>
<dbReference type="Gene3D" id="3.40.50.2000">
    <property type="entry name" value="Glycogen Phosphorylase B"/>
    <property type="match status" value="2"/>
</dbReference>
<evidence type="ECO:0000313" key="4">
    <source>
        <dbReference type="Proteomes" id="UP000245712"/>
    </source>
</evidence>
<dbReference type="Pfam" id="PF13439">
    <property type="entry name" value="Glyco_transf_4"/>
    <property type="match status" value="1"/>
</dbReference>
<evidence type="ECO:0000259" key="1">
    <source>
        <dbReference type="Pfam" id="PF00534"/>
    </source>
</evidence>